<protein>
    <submittedName>
        <fullName evidence="2">Uncharacterized protein</fullName>
    </submittedName>
</protein>
<feature type="region of interest" description="Disordered" evidence="1">
    <location>
        <begin position="79"/>
        <end position="98"/>
    </location>
</feature>
<proteinExistence type="predicted"/>
<comment type="caution">
    <text evidence="2">The sequence shown here is derived from an EMBL/GenBank/DDBJ whole genome shotgun (WGS) entry which is preliminary data.</text>
</comment>
<gene>
    <name evidence="2" type="ORF">H6G83_00940</name>
</gene>
<organism evidence="2 3">
    <name type="scientific">Anabaena azotica FACHB-119</name>
    <dbReference type="NCBI Taxonomy" id="947527"/>
    <lineage>
        <taxon>Bacteria</taxon>
        <taxon>Bacillati</taxon>
        <taxon>Cyanobacteriota</taxon>
        <taxon>Cyanophyceae</taxon>
        <taxon>Nostocales</taxon>
        <taxon>Nostocaceae</taxon>
        <taxon>Anabaena</taxon>
        <taxon>Anabaena azotica</taxon>
    </lineage>
</organism>
<dbReference type="EMBL" id="JACJSG010000001">
    <property type="protein sequence ID" value="MBD2499189.1"/>
    <property type="molecule type" value="Genomic_DNA"/>
</dbReference>
<sequence>MNVVLPRFLKSAYRREPVVSVLITMGVVDALIGGLDDSWSLFAVGLGTAGVSLAFKLWRMSQQRPPVVEEPVVQHYLPPRSSSSTLPMLTVQKKKPPY</sequence>
<keyword evidence="3" id="KW-1185">Reference proteome</keyword>
<dbReference type="RefSeq" id="WP_190465696.1">
    <property type="nucleotide sequence ID" value="NZ_JACJSG010000001.1"/>
</dbReference>
<name>A0ABR8CXH0_9NOST</name>
<evidence type="ECO:0000256" key="1">
    <source>
        <dbReference type="SAM" id="MobiDB-lite"/>
    </source>
</evidence>
<accession>A0ABR8CXH0</accession>
<dbReference type="Proteomes" id="UP000661112">
    <property type="component" value="Unassembled WGS sequence"/>
</dbReference>
<evidence type="ECO:0000313" key="3">
    <source>
        <dbReference type="Proteomes" id="UP000661112"/>
    </source>
</evidence>
<reference evidence="2 3" key="1">
    <citation type="journal article" date="2020" name="ISME J.">
        <title>Comparative genomics reveals insights into cyanobacterial evolution and habitat adaptation.</title>
        <authorList>
            <person name="Chen M.Y."/>
            <person name="Teng W.K."/>
            <person name="Zhao L."/>
            <person name="Hu C.X."/>
            <person name="Zhou Y.K."/>
            <person name="Han B.P."/>
            <person name="Song L.R."/>
            <person name="Shu W.S."/>
        </authorList>
    </citation>
    <scope>NUCLEOTIDE SEQUENCE [LARGE SCALE GENOMIC DNA]</scope>
    <source>
        <strain evidence="2 3">FACHB-119</strain>
    </source>
</reference>
<evidence type="ECO:0000313" key="2">
    <source>
        <dbReference type="EMBL" id="MBD2499189.1"/>
    </source>
</evidence>